<evidence type="ECO:0000313" key="5">
    <source>
        <dbReference type="Proteomes" id="UP000887013"/>
    </source>
</evidence>
<protein>
    <submittedName>
        <fullName evidence="4">Vigilin</fullName>
    </submittedName>
</protein>
<dbReference type="GO" id="GO:0003723">
    <property type="term" value="F:RNA binding"/>
    <property type="evidence" value="ECO:0007669"/>
    <property type="project" value="UniProtKB-UniRule"/>
</dbReference>
<evidence type="ECO:0000256" key="2">
    <source>
        <dbReference type="SAM" id="MobiDB-lite"/>
    </source>
</evidence>
<comment type="caution">
    <text evidence="4">The sequence shown here is derived from an EMBL/GenBank/DDBJ whole genome shotgun (WGS) entry which is preliminary data.</text>
</comment>
<keyword evidence="5" id="KW-1185">Reference proteome</keyword>
<dbReference type="AlphaFoldDB" id="A0A8X6NAC4"/>
<feature type="domain" description="K Homology" evidence="3">
    <location>
        <begin position="8"/>
        <end position="49"/>
    </location>
</feature>
<evidence type="ECO:0000313" key="4">
    <source>
        <dbReference type="EMBL" id="GFT02981.1"/>
    </source>
</evidence>
<gene>
    <name evidence="4" type="primary">Hdlbp</name>
    <name evidence="4" type="ORF">NPIL_422281</name>
</gene>
<dbReference type="PROSITE" id="PS50084">
    <property type="entry name" value="KH_TYPE_1"/>
    <property type="match status" value="1"/>
</dbReference>
<dbReference type="EMBL" id="BMAW01055831">
    <property type="protein sequence ID" value="GFT02981.1"/>
    <property type="molecule type" value="Genomic_DNA"/>
</dbReference>
<dbReference type="Proteomes" id="UP000887013">
    <property type="component" value="Unassembled WGS sequence"/>
</dbReference>
<dbReference type="SUPFAM" id="SSF54791">
    <property type="entry name" value="Eukaryotic type KH-domain (KH-domain type I)"/>
    <property type="match status" value="1"/>
</dbReference>
<feature type="region of interest" description="Disordered" evidence="2">
    <location>
        <begin position="102"/>
        <end position="158"/>
    </location>
</feature>
<organism evidence="4 5">
    <name type="scientific">Nephila pilipes</name>
    <name type="common">Giant wood spider</name>
    <name type="synonym">Nephila maculata</name>
    <dbReference type="NCBI Taxonomy" id="299642"/>
    <lineage>
        <taxon>Eukaryota</taxon>
        <taxon>Metazoa</taxon>
        <taxon>Ecdysozoa</taxon>
        <taxon>Arthropoda</taxon>
        <taxon>Chelicerata</taxon>
        <taxon>Arachnida</taxon>
        <taxon>Araneae</taxon>
        <taxon>Araneomorphae</taxon>
        <taxon>Entelegynae</taxon>
        <taxon>Araneoidea</taxon>
        <taxon>Nephilidae</taxon>
        <taxon>Nephila</taxon>
    </lineage>
</organism>
<dbReference type="InterPro" id="IPR036612">
    <property type="entry name" value="KH_dom_type_1_sf"/>
</dbReference>
<dbReference type="InterPro" id="IPR004088">
    <property type="entry name" value="KH_dom_type_1"/>
</dbReference>
<evidence type="ECO:0000259" key="3">
    <source>
        <dbReference type="Pfam" id="PF00013"/>
    </source>
</evidence>
<reference evidence="4" key="1">
    <citation type="submission" date="2020-08" db="EMBL/GenBank/DDBJ databases">
        <title>Multicomponent nature underlies the extraordinary mechanical properties of spider dragline silk.</title>
        <authorList>
            <person name="Kono N."/>
            <person name="Nakamura H."/>
            <person name="Mori M."/>
            <person name="Yoshida Y."/>
            <person name="Ohtoshi R."/>
            <person name="Malay A.D."/>
            <person name="Moran D.A.P."/>
            <person name="Tomita M."/>
            <person name="Numata K."/>
            <person name="Arakawa K."/>
        </authorList>
    </citation>
    <scope>NUCLEOTIDE SEQUENCE</scope>
</reference>
<dbReference type="Gene3D" id="3.30.1370.10">
    <property type="entry name" value="K Homology domain, type 1"/>
    <property type="match status" value="1"/>
</dbReference>
<name>A0A8X6NAC4_NEPPI</name>
<accession>A0A8X6NAC4</accession>
<evidence type="ECO:0000256" key="1">
    <source>
        <dbReference type="PROSITE-ProRule" id="PRU00117"/>
    </source>
</evidence>
<keyword evidence="1" id="KW-0694">RNA-binding</keyword>
<dbReference type="Pfam" id="PF00013">
    <property type="entry name" value="KH_1"/>
    <property type="match status" value="1"/>
</dbReference>
<sequence>MVKRELVLKKVRNKTKSRIIFPNENDDNKNTIIIIGRKEEVEAAKYELNSLIIQLKDAAEAIIEIDPKHHRYFVTRGAEVLKQTSNDYGDATVSFPKIGSNSSKQCHLEDQMNPGGPSYVVPDRRSRSTSATCRRLWKQTKQQSQLLYGHESEDDQER</sequence>
<dbReference type="OrthoDB" id="6470950at2759"/>
<proteinExistence type="predicted"/>
<dbReference type="GO" id="GO:0010468">
    <property type="term" value="P:regulation of gene expression"/>
    <property type="evidence" value="ECO:0007669"/>
    <property type="project" value="UniProtKB-ARBA"/>
</dbReference>